<evidence type="ECO:0000313" key="1">
    <source>
        <dbReference type="EMBL" id="PKR55067.1"/>
    </source>
</evidence>
<proteinExistence type="predicted"/>
<comment type="caution">
    <text evidence="1">The sequence shown here is derived from an EMBL/GenBank/DDBJ whole genome shotgun (WGS) entry which is preliminary data.</text>
</comment>
<dbReference type="Proteomes" id="UP000233597">
    <property type="component" value="Unassembled WGS sequence"/>
</dbReference>
<dbReference type="AlphaFoldDB" id="A0A2N3KX29"/>
<accession>A0A2N3KX29</accession>
<organism evidence="1 2">
    <name type="scientific">Thalassospira marina</name>
    <dbReference type="NCBI Taxonomy" id="2048283"/>
    <lineage>
        <taxon>Bacteria</taxon>
        <taxon>Pseudomonadati</taxon>
        <taxon>Pseudomonadota</taxon>
        <taxon>Alphaproteobacteria</taxon>
        <taxon>Rhodospirillales</taxon>
        <taxon>Thalassospiraceae</taxon>
        <taxon>Thalassospira</taxon>
    </lineage>
</organism>
<evidence type="ECO:0000313" key="2">
    <source>
        <dbReference type="Proteomes" id="UP000233597"/>
    </source>
</evidence>
<name>A0A2N3KX29_9PROT</name>
<dbReference type="EMBL" id="NWTK01000003">
    <property type="protein sequence ID" value="PKR55067.1"/>
    <property type="molecule type" value="Genomic_DNA"/>
</dbReference>
<gene>
    <name evidence="1" type="ORF">COO20_06680</name>
</gene>
<dbReference type="RefSeq" id="WP_101264909.1">
    <property type="nucleotide sequence ID" value="NZ_NWTK01000003.1"/>
</dbReference>
<protein>
    <submittedName>
        <fullName evidence="1">Uncharacterized protein</fullName>
    </submittedName>
</protein>
<sequence>MTDDNKEVENVSVKFFRSIGNQDVFVDFKGYKRLEEIWKSPAWDAVPYLGTARQIRQGVQHAQDLLFAEKVLRFFSEIHAVPNEKRLWFLKKIAENSGGEARAAAVLIDYFDSLDDPAKATLYGIIGAEAALARITLADFRRFTMILKNIFLPDLRELVSKRSDPMFGHFDGVEALVGLGLCAIVAEDWGQARSEPELTPTQYQITSIGVRFFDLISKDGELKC</sequence>
<reference evidence="1 2" key="1">
    <citation type="submission" date="2017-09" db="EMBL/GenBank/DDBJ databases">
        <title>Biodiversity and function of Thalassospira species in the particle-attached aromatic-hydrocarbon-degrading consortia from the surface seawater of the South China Sea.</title>
        <authorList>
            <person name="Dong C."/>
            <person name="Liu R."/>
            <person name="Shao Z."/>
        </authorList>
    </citation>
    <scope>NUCLEOTIDE SEQUENCE [LARGE SCALE GENOMIC DNA]</scope>
    <source>
        <strain evidence="1 2">CSC1P2</strain>
    </source>
</reference>